<evidence type="ECO:0000313" key="4">
    <source>
        <dbReference type="EMBL" id="WDE04330.1"/>
    </source>
</evidence>
<gene>
    <name evidence="4" type="ORF">SG34_023780</name>
</gene>
<protein>
    <submittedName>
        <fullName evidence="4">DUF4785 family protein</fullName>
    </submittedName>
</protein>
<dbReference type="InterPro" id="IPR031979">
    <property type="entry name" value="DUF4785_N"/>
</dbReference>
<reference evidence="4 5" key="1">
    <citation type="journal article" date="2015" name="Genome Announc.">
        <title>Draft Genome Sequences of Marine Isolates of Thalassomonas viridans and Thalassomonas actiniarum.</title>
        <authorList>
            <person name="Olonade I."/>
            <person name="van Zyl L.J."/>
            <person name="Trindade M."/>
        </authorList>
    </citation>
    <scope>NUCLEOTIDE SEQUENCE [LARGE SCALE GENOMIC DNA]</scope>
    <source>
        <strain evidence="4 5">XOM25</strain>
    </source>
</reference>
<dbReference type="Pfam" id="PF16024">
    <property type="entry name" value="DUF4785_1st"/>
    <property type="match status" value="1"/>
</dbReference>
<name>A0AAE9Z0E6_9GAMM</name>
<dbReference type="EMBL" id="CP059733">
    <property type="protein sequence ID" value="WDE04330.1"/>
    <property type="molecule type" value="Genomic_DNA"/>
</dbReference>
<dbReference type="Gene3D" id="2.60.120.1370">
    <property type="match status" value="1"/>
</dbReference>
<dbReference type="KEGG" id="tvd:SG34_023780"/>
<feature type="signal peptide" evidence="1">
    <location>
        <begin position="1"/>
        <end position="24"/>
    </location>
</feature>
<dbReference type="RefSeq" id="WP_044839355.1">
    <property type="nucleotide sequence ID" value="NZ_CP059733.1"/>
</dbReference>
<keyword evidence="5" id="KW-1185">Reference proteome</keyword>
<feature type="domain" description="DUF4785" evidence="2">
    <location>
        <begin position="48"/>
        <end position="193"/>
    </location>
</feature>
<evidence type="ECO:0000259" key="2">
    <source>
        <dbReference type="Pfam" id="PF16024"/>
    </source>
</evidence>
<feature type="chain" id="PRO_5042265168" evidence="1">
    <location>
        <begin position="25"/>
        <end position="399"/>
    </location>
</feature>
<evidence type="ECO:0000256" key="1">
    <source>
        <dbReference type="SAM" id="SignalP"/>
    </source>
</evidence>
<dbReference type="Proteomes" id="UP000032352">
    <property type="component" value="Chromosome"/>
</dbReference>
<reference evidence="4 5" key="2">
    <citation type="journal article" date="2022" name="Mar. Drugs">
        <title>Bioassay-Guided Fractionation Leads to the Detection of Cholic Acid Generated by the Rare Thalassomonas sp.</title>
        <authorList>
            <person name="Pheiffer F."/>
            <person name="Schneider Y.K."/>
            <person name="Hansen E.H."/>
            <person name="Andersen J.H."/>
            <person name="Isaksson J."/>
            <person name="Busche T."/>
            <person name="R C."/>
            <person name="Kalinowski J."/>
            <person name="Zyl L.V."/>
            <person name="Trindade M."/>
        </authorList>
    </citation>
    <scope>NUCLEOTIDE SEQUENCE [LARGE SCALE GENOMIC DNA]</scope>
    <source>
        <strain evidence="4 5">XOM25</strain>
    </source>
</reference>
<dbReference type="Pfam" id="PF20943">
    <property type="entry name" value="DUF4785_3rd"/>
    <property type="match status" value="1"/>
</dbReference>
<accession>A0AAE9Z0E6</accession>
<dbReference type="AlphaFoldDB" id="A0AAE9Z0E6"/>
<evidence type="ECO:0000259" key="3">
    <source>
        <dbReference type="Pfam" id="PF20943"/>
    </source>
</evidence>
<dbReference type="Gene3D" id="2.60.40.3870">
    <property type="entry name" value="Uncharacterised protein PF16024, DUF4785"/>
    <property type="match status" value="1"/>
</dbReference>
<organism evidence="4 5">
    <name type="scientific">Thalassomonas viridans</name>
    <dbReference type="NCBI Taxonomy" id="137584"/>
    <lineage>
        <taxon>Bacteria</taxon>
        <taxon>Pseudomonadati</taxon>
        <taxon>Pseudomonadota</taxon>
        <taxon>Gammaproteobacteria</taxon>
        <taxon>Alteromonadales</taxon>
        <taxon>Colwelliaceae</taxon>
        <taxon>Thalassomonas</taxon>
    </lineage>
</organism>
<proteinExistence type="predicted"/>
<dbReference type="InterPro" id="IPR048295">
    <property type="entry name" value="DUF4785_C"/>
</dbReference>
<evidence type="ECO:0000313" key="5">
    <source>
        <dbReference type="Proteomes" id="UP000032352"/>
    </source>
</evidence>
<keyword evidence="1" id="KW-0732">Signal</keyword>
<feature type="domain" description="DUF4785" evidence="3">
    <location>
        <begin position="303"/>
        <end position="398"/>
    </location>
</feature>
<sequence length="399" mass="43171">MKLSTLTISLLSATGIMVSGALNASSLVKIGDSATTPERELVSIALPEHKIEQQALHYSQKITGDSQLNLAPQAYHSSSDEYWFEVSGKELSRGIAVNISQPGALIRLSGKSNSALDAATQSINPAHLELSKGKIKLDSPFSQSVTQEQLATANIFPNSSAVTLNKALGTGKFTLRVTRDLDNNQKYIVNVKEKGSAHKLQLTLPKQSYLAGEPLNFDAGIYRDDLALTDSIHQAYIKLPTGEKQAVALTAKDGRYRVEVPQELDAPLPGRLYELHLESQVADNGIRVKRNGKVAFAMAKQTAQMTGEVEVQNSQALVGLEVASEGRYEVSALVSGTDSQGRQIRVMLSRSAYYLAPGSHKVAVNFDTKILADAGVKAPYKVENLRLVDQSRMALLAQQ</sequence>